<proteinExistence type="inferred from homology"/>
<dbReference type="AlphaFoldDB" id="A0A919DFD9"/>
<evidence type="ECO:0000256" key="4">
    <source>
        <dbReference type="ARBA" id="ARBA00023125"/>
    </source>
</evidence>
<reference evidence="8" key="1">
    <citation type="journal article" date="2014" name="Int. J. Syst. Evol. Microbiol.">
        <title>Complete genome sequence of Corynebacterium casei LMG S-19264T (=DSM 44701T), isolated from a smear-ripened cheese.</title>
        <authorList>
            <consortium name="US DOE Joint Genome Institute (JGI-PGF)"/>
            <person name="Walter F."/>
            <person name="Albersmeier A."/>
            <person name="Kalinowski J."/>
            <person name="Ruckert C."/>
        </authorList>
    </citation>
    <scope>NUCLEOTIDE SEQUENCE</scope>
    <source>
        <strain evidence="8">CGMCC 4.7403</strain>
    </source>
</reference>
<dbReference type="PANTHER" id="PTHR33217">
    <property type="entry name" value="TRANSPOSASE FOR INSERTION SEQUENCE ELEMENT IS1081"/>
    <property type="match status" value="1"/>
</dbReference>
<keyword evidence="4 6" id="KW-0238">DNA-binding</keyword>
<dbReference type="GO" id="GO:0003677">
    <property type="term" value="F:DNA binding"/>
    <property type="evidence" value="ECO:0007669"/>
    <property type="project" value="UniProtKB-UniRule"/>
</dbReference>
<dbReference type="GO" id="GO:0006313">
    <property type="term" value="P:DNA transposition"/>
    <property type="evidence" value="ECO:0007669"/>
    <property type="project" value="UniProtKB-UniRule"/>
</dbReference>
<keyword evidence="6" id="KW-0814">Transposable element</keyword>
<accession>A0A919DFD9</accession>
<evidence type="ECO:0000256" key="7">
    <source>
        <dbReference type="SAM" id="MobiDB-lite"/>
    </source>
</evidence>
<dbReference type="PANTHER" id="PTHR33217:SF7">
    <property type="entry name" value="TRANSPOSASE FOR INSERTION SEQUENCE ELEMENT IS1081"/>
    <property type="match status" value="1"/>
</dbReference>
<protein>
    <recommendedName>
        <fullName evidence="6">Mutator family transposase</fullName>
    </recommendedName>
</protein>
<feature type="region of interest" description="Disordered" evidence="7">
    <location>
        <begin position="87"/>
        <end position="118"/>
    </location>
</feature>
<evidence type="ECO:0000256" key="3">
    <source>
        <dbReference type="ARBA" id="ARBA00022578"/>
    </source>
</evidence>
<evidence type="ECO:0000256" key="6">
    <source>
        <dbReference type="RuleBase" id="RU365089"/>
    </source>
</evidence>
<evidence type="ECO:0000313" key="8">
    <source>
        <dbReference type="EMBL" id="GHE42702.1"/>
    </source>
</evidence>
<keyword evidence="9" id="KW-1185">Reference proteome</keyword>
<comment type="function">
    <text evidence="1 6">Required for the transposition of the insertion element.</text>
</comment>
<name>A0A919DFD9_9ACTN</name>
<evidence type="ECO:0000256" key="5">
    <source>
        <dbReference type="ARBA" id="ARBA00023172"/>
    </source>
</evidence>
<dbReference type="InterPro" id="IPR001207">
    <property type="entry name" value="Transposase_mutator"/>
</dbReference>
<dbReference type="Pfam" id="PF00872">
    <property type="entry name" value="Transposase_mut"/>
    <property type="match status" value="1"/>
</dbReference>
<evidence type="ECO:0000256" key="2">
    <source>
        <dbReference type="ARBA" id="ARBA00010961"/>
    </source>
</evidence>
<evidence type="ECO:0000313" key="9">
    <source>
        <dbReference type="Proteomes" id="UP000603227"/>
    </source>
</evidence>
<gene>
    <name evidence="8" type="ORF">GCM10017771_62390</name>
</gene>
<evidence type="ECO:0000256" key="1">
    <source>
        <dbReference type="ARBA" id="ARBA00002190"/>
    </source>
</evidence>
<dbReference type="Proteomes" id="UP000603227">
    <property type="component" value="Unassembled WGS sequence"/>
</dbReference>
<comment type="similarity">
    <text evidence="2 6">Belongs to the transposase mutator family.</text>
</comment>
<dbReference type="GO" id="GO:0004803">
    <property type="term" value="F:transposase activity"/>
    <property type="evidence" value="ECO:0007669"/>
    <property type="project" value="UniProtKB-UniRule"/>
</dbReference>
<sequence length="118" mass="13105">MLQELIEAEAEATARIGAEWNEHTDTRTALRNGHRDKTLSSQAGDLDLAIPKLRSGSFFPALLERRRRIDQALYAVIMEAYIHGVSTRPRRGSSTRSCPGPWCSPRGSPRTAAGRCWA</sequence>
<organism evidence="8 9">
    <name type="scientific">Streptomyces capitiformicae</name>
    <dbReference type="NCBI Taxonomy" id="2014920"/>
    <lineage>
        <taxon>Bacteria</taxon>
        <taxon>Bacillati</taxon>
        <taxon>Actinomycetota</taxon>
        <taxon>Actinomycetes</taxon>
        <taxon>Kitasatosporales</taxon>
        <taxon>Streptomycetaceae</taxon>
        <taxon>Streptomyces</taxon>
    </lineage>
</organism>
<keyword evidence="3 6" id="KW-0815">Transposition</keyword>
<comment type="caution">
    <text evidence="8">The sequence shown here is derived from an EMBL/GenBank/DDBJ whole genome shotgun (WGS) entry which is preliminary data.</text>
</comment>
<dbReference type="EMBL" id="BNAT01000026">
    <property type="protein sequence ID" value="GHE42702.1"/>
    <property type="molecule type" value="Genomic_DNA"/>
</dbReference>
<reference evidence="8" key="2">
    <citation type="submission" date="2020-09" db="EMBL/GenBank/DDBJ databases">
        <authorList>
            <person name="Sun Q."/>
            <person name="Zhou Y."/>
        </authorList>
    </citation>
    <scope>NUCLEOTIDE SEQUENCE</scope>
    <source>
        <strain evidence="8">CGMCC 4.7403</strain>
    </source>
</reference>
<keyword evidence="5 6" id="KW-0233">DNA recombination</keyword>